<keyword evidence="3" id="KW-1185">Reference proteome</keyword>
<name>A0A511UVK7_9BACI</name>
<evidence type="ECO:0000256" key="1">
    <source>
        <dbReference type="SAM" id="MobiDB-lite"/>
    </source>
</evidence>
<dbReference type="Pfam" id="PF14153">
    <property type="entry name" value="Spore_coat_CotO"/>
    <property type="match status" value="1"/>
</dbReference>
<evidence type="ECO:0000313" key="2">
    <source>
        <dbReference type="EMBL" id="GEN30650.1"/>
    </source>
</evidence>
<dbReference type="InterPro" id="IPR025439">
    <property type="entry name" value="Spore_coat_CotO"/>
</dbReference>
<comment type="caution">
    <text evidence="2">The sequence shown here is derived from an EMBL/GenBank/DDBJ whole genome shotgun (WGS) entry which is preliminary data.</text>
</comment>
<sequence>MSKSEESHHPIYYINQPHLNIPKANMQKHSFTRRESLSMRKRQIRKNTSYRRRSNKQNMLDHDVEELTVNEADSKRFQKMTIRERLTYLSRHPKYTPKLRCEIIVHNKKHRGIVHSIEDDTVTLIVHRKRVKISIDDITHVKLIGWGRR</sequence>
<reference evidence="2 3" key="1">
    <citation type="submission" date="2019-07" db="EMBL/GenBank/DDBJ databases">
        <title>Whole genome shotgun sequence of Cerasibacillus quisquiliarum NBRC 102429.</title>
        <authorList>
            <person name="Hosoyama A."/>
            <person name="Uohara A."/>
            <person name="Ohji S."/>
            <person name="Ichikawa N."/>
        </authorList>
    </citation>
    <scope>NUCLEOTIDE SEQUENCE [LARGE SCALE GENOMIC DNA]</scope>
    <source>
        <strain evidence="2 3">NBRC 102429</strain>
    </source>
</reference>
<gene>
    <name evidence="2" type="ORF">CQU01_08880</name>
</gene>
<dbReference type="AlphaFoldDB" id="A0A511UVK7"/>
<proteinExistence type="predicted"/>
<accession>A0A511UVK7</accession>
<evidence type="ECO:0008006" key="4">
    <source>
        <dbReference type="Google" id="ProtNLM"/>
    </source>
</evidence>
<dbReference type="Proteomes" id="UP000321491">
    <property type="component" value="Unassembled WGS sequence"/>
</dbReference>
<organism evidence="2 3">
    <name type="scientific">Cerasibacillus quisquiliarum</name>
    <dbReference type="NCBI Taxonomy" id="227865"/>
    <lineage>
        <taxon>Bacteria</taxon>
        <taxon>Bacillati</taxon>
        <taxon>Bacillota</taxon>
        <taxon>Bacilli</taxon>
        <taxon>Bacillales</taxon>
        <taxon>Bacillaceae</taxon>
        <taxon>Cerasibacillus</taxon>
    </lineage>
</organism>
<feature type="region of interest" description="Disordered" evidence="1">
    <location>
        <begin position="30"/>
        <end position="58"/>
    </location>
</feature>
<dbReference type="EMBL" id="BJXW01000009">
    <property type="protein sequence ID" value="GEN30650.1"/>
    <property type="molecule type" value="Genomic_DNA"/>
</dbReference>
<dbReference type="RefSeq" id="WP_146936112.1">
    <property type="nucleotide sequence ID" value="NZ_BJXW01000009.1"/>
</dbReference>
<dbReference type="OrthoDB" id="2970540at2"/>
<protein>
    <recommendedName>
        <fullName evidence="4">Spore coat protein CotO</fullName>
    </recommendedName>
</protein>
<feature type="compositionally biased region" description="Basic residues" evidence="1">
    <location>
        <begin position="39"/>
        <end position="55"/>
    </location>
</feature>
<evidence type="ECO:0000313" key="3">
    <source>
        <dbReference type="Proteomes" id="UP000321491"/>
    </source>
</evidence>